<proteinExistence type="predicted"/>
<protein>
    <recommendedName>
        <fullName evidence="3">Acyl-CoA dehydrogenase/oxidase N-terminal domain-containing protein</fullName>
    </recommendedName>
</protein>
<dbReference type="Proteomes" id="UP000649829">
    <property type="component" value="Unassembled WGS sequence"/>
</dbReference>
<dbReference type="AlphaFoldDB" id="A0A917TBA0"/>
<accession>A0A917TBA0</accession>
<name>A0A917TBA0_9RHOB</name>
<gene>
    <name evidence="1" type="ORF">GCM10011534_42910</name>
</gene>
<reference evidence="1" key="1">
    <citation type="journal article" date="2014" name="Int. J. Syst. Evol. Microbiol.">
        <title>Complete genome sequence of Corynebacterium casei LMG S-19264T (=DSM 44701T), isolated from a smear-ripened cheese.</title>
        <authorList>
            <consortium name="US DOE Joint Genome Institute (JGI-PGF)"/>
            <person name="Walter F."/>
            <person name="Albersmeier A."/>
            <person name="Kalinowski J."/>
            <person name="Ruckert C."/>
        </authorList>
    </citation>
    <scope>NUCLEOTIDE SEQUENCE</scope>
    <source>
        <strain evidence="1">CGMCC 1.6293</strain>
    </source>
</reference>
<evidence type="ECO:0008006" key="3">
    <source>
        <dbReference type="Google" id="ProtNLM"/>
    </source>
</evidence>
<dbReference type="EMBL" id="BMLF01000008">
    <property type="protein sequence ID" value="GGM16413.1"/>
    <property type="molecule type" value="Genomic_DNA"/>
</dbReference>
<evidence type="ECO:0000313" key="1">
    <source>
        <dbReference type="EMBL" id="GGM16413.1"/>
    </source>
</evidence>
<reference evidence="1" key="2">
    <citation type="submission" date="2020-09" db="EMBL/GenBank/DDBJ databases">
        <authorList>
            <person name="Sun Q."/>
            <person name="Zhou Y."/>
        </authorList>
    </citation>
    <scope>NUCLEOTIDE SEQUENCE</scope>
    <source>
        <strain evidence="1">CGMCC 1.6293</strain>
    </source>
</reference>
<organism evidence="1 2">
    <name type="scientific">Pseudooceanicola nanhaiensis</name>
    <dbReference type="NCBI Taxonomy" id="375761"/>
    <lineage>
        <taxon>Bacteria</taxon>
        <taxon>Pseudomonadati</taxon>
        <taxon>Pseudomonadota</taxon>
        <taxon>Alphaproteobacteria</taxon>
        <taxon>Rhodobacterales</taxon>
        <taxon>Paracoccaceae</taxon>
        <taxon>Pseudooceanicola</taxon>
    </lineage>
</organism>
<sequence length="155" mass="16240">MDDIKDLVTQSATRLFAGAGTLDIRTTGCREPLDRALWDELEASGFVNALAGAEGGTFLAATPEAIRVAADHAAPVPLAETLLAAYLLRYAGLDQPEGVLTVAPVTAGDRLEWNANGADWILTGDARRVPFGGTRPTGSWSSHPKAVRRAATASV</sequence>
<evidence type="ECO:0000313" key="2">
    <source>
        <dbReference type="Proteomes" id="UP000649829"/>
    </source>
</evidence>
<comment type="caution">
    <text evidence="1">The sequence shown here is derived from an EMBL/GenBank/DDBJ whole genome shotgun (WGS) entry which is preliminary data.</text>
</comment>
<dbReference type="RefSeq" id="WP_051631016.1">
    <property type="nucleotide sequence ID" value="NZ_BMLF01000008.1"/>
</dbReference>
<keyword evidence="2" id="KW-1185">Reference proteome</keyword>